<evidence type="ECO:0000256" key="1">
    <source>
        <dbReference type="SAM" id="MobiDB-lite"/>
    </source>
</evidence>
<dbReference type="AlphaFoldDB" id="A0AAU7V6X8"/>
<sequence>MTGSVAGEVAAVREELQGAVSGAVADLQAQVEAAGKVLTDSKGKVADDKTRTALEDAIGTAKSLVEQLSKPLTDVDLVGAEALVGEQVKALQGAQKKVDASIAQKSAADAATQAASQAAANNGGGSGAGEGWTGTWDSDWSEGSSREDWTGTTGSSGSGGGYVPQSDRCDPRWPCSVTGDDGITHNQIWPDSNGSYTHDMGEL</sequence>
<evidence type="ECO:0000313" key="2">
    <source>
        <dbReference type="EMBL" id="XBW07060.1"/>
    </source>
</evidence>
<feature type="region of interest" description="Disordered" evidence="1">
    <location>
        <begin position="118"/>
        <end position="203"/>
    </location>
</feature>
<protein>
    <submittedName>
        <fullName evidence="2">Uncharacterized protein</fullName>
    </submittedName>
</protein>
<proteinExistence type="predicted"/>
<name>A0AAU7V6X8_9ACTO</name>
<dbReference type="EMBL" id="CP138335">
    <property type="protein sequence ID" value="XBW07060.1"/>
    <property type="molecule type" value="Genomic_DNA"/>
</dbReference>
<dbReference type="RefSeq" id="WP_350257254.1">
    <property type="nucleotide sequence ID" value="NZ_CP138335.1"/>
</dbReference>
<feature type="compositionally biased region" description="Polar residues" evidence="1">
    <location>
        <begin position="184"/>
        <end position="196"/>
    </location>
</feature>
<reference evidence="2" key="1">
    <citation type="submission" date="2023-11" db="EMBL/GenBank/DDBJ databases">
        <title>Scrofimicrobium hongkongense sp. nov., isolated from a patient with peritonitis.</title>
        <authorList>
            <person name="Lao H.Y."/>
            <person name="Wong A.Y.P."/>
            <person name="Ng T.L."/>
            <person name="Wong R.Y.L."/>
            <person name="Yau M.C.Y."/>
            <person name="Lam J.Y.W."/>
            <person name="Siu G.K.H."/>
        </authorList>
    </citation>
    <scope>NUCLEOTIDE SEQUENCE</scope>
    <source>
        <strain evidence="2">R131</strain>
    </source>
</reference>
<gene>
    <name evidence="2" type="ORF">SAC06_05230</name>
</gene>
<accession>A0AAU7V6X8</accession>
<organism evidence="2">
    <name type="scientific">Scrofimicrobium appendicitidis</name>
    <dbReference type="NCBI Taxonomy" id="3079930"/>
    <lineage>
        <taxon>Bacteria</taxon>
        <taxon>Bacillati</taxon>
        <taxon>Actinomycetota</taxon>
        <taxon>Actinomycetes</taxon>
        <taxon>Actinomycetales</taxon>
        <taxon>Actinomycetaceae</taxon>
        <taxon>Scrofimicrobium</taxon>
    </lineage>
</organism>
<feature type="compositionally biased region" description="Gly residues" evidence="1">
    <location>
        <begin position="122"/>
        <end position="132"/>
    </location>
</feature>
<dbReference type="KEGG" id="sapp:SAC06_05230"/>